<reference evidence="2 3" key="1">
    <citation type="journal article" date="2021" name="Comput. Struct. Biotechnol. J.">
        <title>De novo genome assembly of the potent medicinal plant Rehmannia glutinosa using nanopore technology.</title>
        <authorList>
            <person name="Ma L."/>
            <person name="Dong C."/>
            <person name="Song C."/>
            <person name="Wang X."/>
            <person name="Zheng X."/>
            <person name="Niu Y."/>
            <person name="Chen S."/>
            <person name="Feng W."/>
        </authorList>
    </citation>
    <scope>NUCLEOTIDE SEQUENCE [LARGE SCALE GENOMIC DNA]</scope>
    <source>
        <strain evidence="2">DH-2019</strain>
    </source>
</reference>
<feature type="coiled-coil region" evidence="1">
    <location>
        <begin position="237"/>
        <end position="264"/>
    </location>
</feature>
<keyword evidence="3" id="KW-1185">Reference proteome</keyword>
<dbReference type="Proteomes" id="UP001318860">
    <property type="component" value="Unassembled WGS sequence"/>
</dbReference>
<dbReference type="InterPro" id="IPR004320">
    <property type="entry name" value="BPS1_pln"/>
</dbReference>
<keyword evidence="1" id="KW-0175">Coiled coil</keyword>
<dbReference type="PANTHER" id="PTHR33070">
    <property type="entry name" value="OS06G0725500 PROTEIN"/>
    <property type="match status" value="1"/>
</dbReference>
<protein>
    <submittedName>
        <fullName evidence="2">Uncharacterized protein</fullName>
    </submittedName>
</protein>
<gene>
    <name evidence="2" type="ORF">DH2020_044748</name>
</gene>
<dbReference type="EMBL" id="JABTTQ020002896">
    <property type="protein sequence ID" value="KAK6121518.1"/>
    <property type="molecule type" value="Genomic_DNA"/>
</dbReference>
<dbReference type="Pfam" id="PF03087">
    <property type="entry name" value="BPS1"/>
    <property type="match status" value="1"/>
</dbReference>
<proteinExistence type="predicted"/>
<evidence type="ECO:0000313" key="3">
    <source>
        <dbReference type="Proteomes" id="UP001318860"/>
    </source>
</evidence>
<dbReference type="PANTHER" id="PTHR33070:SF129">
    <property type="entry name" value="DUF241 DOMAIN PROTEIN"/>
    <property type="match status" value="1"/>
</dbReference>
<sequence length="278" mass="31826">MAFSPLRSKAFNHSRSLSLPSKSNPAISQFEQNLCNVRCNSEASCSSLSSMNNKVNALKNLYSNIDDLLQLPHIQQECQEIKWVDQLLDGHIRLLDACTTAKDLLSQTKQHVQDLLSALRRKDMDGVPCCLNSRKKSKKAIQKSLKDLRSFKSQNIITSSDKDNETMDLVFMLKEAELVTIRMLESLLLYLNGTSKVQNGWSLVSKLIHSKKAMSYQNEFEKMDAFLQMMSLEDVQIEMLMTHLKGMDSNIHNLEQEIDCLFRQLIKTRVVLLNFLNH</sequence>
<organism evidence="2 3">
    <name type="scientific">Rehmannia glutinosa</name>
    <name type="common">Chinese foxglove</name>
    <dbReference type="NCBI Taxonomy" id="99300"/>
    <lineage>
        <taxon>Eukaryota</taxon>
        <taxon>Viridiplantae</taxon>
        <taxon>Streptophyta</taxon>
        <taxon>Embryophyta</taxon>
        <taxon>Tracheophyta</taxon>
        <taxon>Spermatophyta</taxon>
        <taxon>Magnoliopsida</taxon>
        <taxon>eudicotyledons</taxon>
        <taxon>Gunneridae</taxon>
        <taxon>Pentapetalae</taxon>
        <taxon>asterids</taxon>
        <taxon>lamiids</taxon>
        <taxon>Lamiales</taxon>
        <taxon>Orobanchaceae</taxon>
        <taxon>Rehmannieae</taxon>
        <taxon>Rehmannia</taxon>
    </lineage>
</organism>
<name>A0ABR0UGU6_REHGL</name>
<comment type="caution">
    <text evidence="2">The sequence shown here is derived from an EMBL/GenBank/DDBJ whole genome shotgun (WGS) entry which is preliminary data.</text>
</comment>
<accession>A0ABR0UGU6</accession>
<evidence type="ECO:0000313" key="2">
    <source>
        <dbReference type="EMBL" id="KAK6121518.1"/>
    </source>
</evidence>
<evidence type="ECO:0000256" key="1">
    <source>
        <dbReference type="SAM" id="Coils"/>
    </source>
</evidence>